<dbReference type="PANTHER" id="PTHR32278">
    <property type="entry name" value="F-BOX DOMAIN-CONTAINING PROTEIN"/>
    <property type="match status" value="1"/>
</dbReference>
<reference evidence="2 3" key="1">
    <citation type="journal article" date="2023" name="Hortic Res">
        <title>Pangenome of water caltrop reveals structural variations and asymmetric subgenome divergence after allopolyploidization.</title>
        <authorList>
            <person name="Zhang X."/>
            <person name="Chen Y."/>
            <person name="Wang L."/>
            <person name="Yuan Y."/>
            <person name="Fang M."/>
            <person name="Shi L."/>
            <person name="Lu R."/>
            <person name="Comes H.P."/>
            <person name="Ma Y."/>
            <person name="Chen Y."/>
            <person name="Huang G."/>
            <person name="Zhou Y."/>
            <person name="Zheng Z."/>
            <person name="Qiu Y."/>
        </authorList>
    </citation>
    <scope>NUCLEOTIDE SEQUENCE [LARGE SCALE GENOMIC DNA]</scope>
    <source>
        <tissue evidence="2">Roots</tissue>
    </source>
</reference>
<dbReference type="InterPro" id="IPR025886">
    <property type="entry name" value="PP2-like"/>
</dbReference>
<dbReference type="Pfam" id="PF00646">
    <property type="entry name" value="F-box"/>
    <property type="match status" value="1"/>
</dbReference>
<protein>
    <recommendedName>
        <fullName evidence="1">F-box domain-containing protein</fullName>
    </recommendedName>
</protein>
<dbReference type="EMBL" id="JAXIOK010000017">
    <property type="protein sequence ID" value="KAK4750930.1"/>
    <property type="molecule type" value="Genomic_DNA"/>
</dbReference>
<comment type="caution">
    <text evidence="2">The sequence shown here is derived from an EMBL/GenBank/DDBJ whole genome shotgun (WGS) entry which is preliminary data.</text>
</comment>
<dbReference type="SUPFAM" id="SSF81383">
    <property type="entry name" value="F-box domain"/>
    <property type="match status" value="1"/>
</dbReference>
<dbReference type="InterPro" id="IPR001810">
    <property type="entry name" value="F-box_dom"/>
</dbReference>
<sequence>MERLPGDCVSAVLSKTSPRDVGRLSAASSTFRSAAESEDLWEKFLPSNHLDIVARSEAPVKFSTKKELFFGLCNPRLVDNGRKARFLCWVDVSISLYFTFLRIHPLFFYVKQSFKLERPTGRISYILSARELSITWSNDPMYWAWISMAESRIGDLSPSTNYAAYLIMKLSSRAYGLDAMPSETSVQVGDRVLCSELAYLQGSNSRKQGMEMQRKKVNAGDTRVPYQRADGWMEIHLGEFFTAGGHEGTNKEVKASLKEVKGYQLKGGLVVEGIEFRPI</sequence>
<dbReference type="InterPro" id="IPR036047">
    <property type="entry name" value="F-box-like_dom_sf"/>
</dbReference>
<name>A0AAN7JNT2_9MYRT</name>
<dbReference type="PANTHER" id="PTHR32278:SF15">
    <property type="entry name" value="F-BOX PROTEIN PP2-B13-RELATED"/>
    <property type="match status" value="1"/>
</dbReference>
<accession>A0AAN7JNT2</accession>
<dbReference type="Proteomes" id="UP001345219">
    <property type="component" value="Chromosome 4"/>
</dbReference>
<dbReference type="CDD" id="cd22162">
    <property type="entry name" value="F-box_AtSKIP3-like"/>
    <property type="match status" value="1"/>
</dbReference>
<feature type="domain" description="F-box" evidence="1">
    <location>
        <begin position="1"/>
        <end position="44"/>
    </location>
</feature>
<gene>
    <name evidence="2" type="ORF">SAY87_004412</name>
</gene>
<dbReference type="PROSITE" id="PS50181">
    <property type="entry name" value="FBOX"/>
    <property type="match status" value="1"/>
</dbReference>
<evidence type="ECO:0000259" key="1">
    <source>
        <dbReference type="PROSITE" id="PS50181"/>
    </source>
</evidence>
<evidence type="ECO:0000313" key="3">
    <source>
        <dbReference type="Proteomes" id="UP001345219"/>
    </source>
</evidence>
<organism evidence="2 3">
    <name type="scientific">Trapa incisa</name>
    <dbReference type="NCBI Taxonomy" id="236973"/>
    <lineage>
        <taxon>Eukaryota</taxon>
        <taxon>Viridiplantae</taxon>
        <taxon>Streptophyta</taxon>
        <taxon>Embryophyta</taxon>
        <taxon>Tracheophyta</taxon>
        <taxon>Spermatophyta</taxon>
        <taxon>Magnoliopsida</taxon>
        <taxon>eudicotyledons</taxon>
        <taxon>Gunneridae</taxon>
        <taxon>Pentapetalae</taxon>
        <taxon>rosids</taxon>
        <taxon>malvids</taxon>
        <taxon>Myrtales</taxon>
        <taxon>Lythraceae</taxon>
        <taxon>Trapa</taxon>
    </lineage>
</organism>
<dbReference type="AlphaFoldDB" id="A0AAN7JNT2"/>
<evidence type="ECO:0000313" key="2">
    <source>
        <dbReference type="EMBL" id="KAK4750930.1"/>
    </source>
</evidence>
<proteinExistence type="predicted"/>
<dbReference type="Pfam" id="PF14299">
    <property type="entry name" value="PP2"/>
    <property type="match status" value="2"/>
</dbReference>
<keyword evidence="3" id="KW-1185">Reference proteome</keyword>